<dbReference type="Proteomes" id="UP001338582">
    <property type="component" value="Chromosome 1"/>
</dbReference>
<comment type="function">
    <text evidence="9">Component of the general transcription and DNA repair factor IIH (TFIIH) core complex which is involved in general and transcription-coupled nucleotide excision repair (NER) of damaged DNA.</text>
</comment>
<evidence type="ECO:0000313" key="12">
    <source>
        <dbReference type="Proteomes" id="UP001338582"/>
    </source>
</evidence>
<dbReference type="GO" id="GO:0000439">
    <property type="term" value="C:transcription factor TFIIH core complex"/>
    <property type="evidence" value="ECO:0007669"/>
    <property type="project" value="InterPro"/>
</dbReference>
<keyword evidence="6 9" id="KW-0804">Transcription</keyword>
<evidence type="ECO:0000256" key="3">
    <source>
        <dbReference type="ARBA" id="ARBA00007132"/>
    </source>
</evidence>
<reference evidence="11 12" key="1">
    <citation type="submission" date="2023-10" db="EMBL/GenBank/DDBJ databases">
        <title>Draft Genome Sequence of Candida saopaulonensis from a very Premature Infant with Sepsis.</title>
        <authorList>
            <person name="Ning Y."/>
            <person name="Dai R."/>
            <person name="Xiao M."/>
            <person name="Xu Y."/>
            <person name="Yan Q."/>
            <person name="Zhang L."/>
        </authorList>
    </citation>
    <scope>NUCLEOTIDE SEQUENCE [LARGE SCALE GENOMIC DNA]</scope>
    <source>
        <strain evidence="11 12">19XY460</strain>
    </source>
</reference>
<proteinExistence type="inferred from homology"/>
<keyword evidence="12" id="KW-1185">Reference proteome</keyword>
<dbReference type="NCBIfam" id="TIGR00625">
    <property type="entry name" value="tfb2"/>
    <property type="match status" value="1"/>
</dbReference>
<dbReference type="InterPro" id="IPR040662">
    <property type="entry name" value="Tfb2_C"/>
</dbReference>
<comment type="subcellular location">
    <subcellularLocation>
        <location evidence="2 9">Nucleus</location>
    </subcellularLocation>
</comment>
<evidence type="ECO:0000256" key="1">
    <source>
        <dbReference type="ARBA" id="ARBA00002817"/>
    </source>
</evidence>
<dbReference type="GO" id="GO:0003690">
    <property type="term" value="F:double-stranded DNA binding"/>
    <property type="evidence" value="ECO:0007669"/>
    <property type="project" value="TreeGrafter"/>
</dbReference>
<evidence type="ECO:0000256" key="4">
    <source>
        <dbReference type="ARBA" id="ARBA00022763"/>
    </source>
</evidence>
<keyword evidence="4 9" id="KW-0227">DNA damage</keyword>
<dbReference type="Pfam" id="PF18307">
    <property type="entry name" value="Tfb2_C"/>
    <property type="match status" value="1"/>
</dbReference>
<evidence type="ECO:0000259" key="10">
    <source>
        <dbReference type="Pfam" id="PF18307"/>
    </source>
</evidence>
<dbReference type="GO" id="GO:0001671">
    <property type="term" value="F:ATPase activator activity"/>
    <property type="evidence" value="ECO:0007669"/>
    <property type="project" value="InterPro"/>
</dbReference>
<comment type="function">
    <text evidence="1">Component of the general transcription and DNA repair factor IIH (TFIIH) core complex, which is involved in general and transcription-coupled nucleotide excision repair (NER) of damaged DNA and, when complexed to TFIIK, in RNA transcription by RNA polymerase II. In NER, TFIIH acts by opening DNA around the lesion to allow the excision of the damaged oligonucleotide and its replacement by a new DNA fragment. In transcription, TFIIH has an essential role in transcription initiation. When the pre-initiation complex (PIC) has been established, TFIIH is required for promoter opening and promoter escape. Phosphorylation of the C-terminal tail (CTD) of the largest subunit of RNA polymerase II by the kinase module TFIIK controls the initiation of transcription.</text>
</comment>
<dbReference type="EMBL" id="CP138894">
    <property type="protein sequence ID" value="WPK22913.1"/>
    <property type="molecule type" value="Genomic_DNA"/>
</dbReference>
<dbReference type="RefSeq" id="XP_062875300.1">
    <property type="nucleotide sequence ID" value="XM_063019230.1"/>
</dbReference>
<dbReference type="GO" id="GO:0005675">
    <property type="term" value="C:transcription factor TFIIH holo complex"/>
    <property type="evidence" value="ECO:0007669"/>
    <property type="project" value="TreeGrafter"/>
</dbReference>
<name>A0AAX4H337_9ASCO</name>
<dbReference type="PANTHER" id="PTHR13152">
    <property type="entry name" value="TFIIH, POLYPEPTIDE 4"/>
    <property type="match status" value="1"/>
</dbReference>
<dbReference type="AlphaFoldDB" id="A0AAX4H337"/>
<dbReference type="GeneID" id="88171205"/>
<dbReference type="Gene3D" id="3.30.70.2610">
    <property type="match status" value="1"/>
</dbReference>
<evidence type="ECO:0000256" key="8">
    <source>
        <dbReference type="ARBA" id="ARBA00023242"/>
    </source>
</evidence>
<dbReference type="GO" id="GO:0006366">
    <property type="term" value="P:transcription by RNA polymerase II"/>
    <property type="evidence" value="ECO:0007669"/>
    <property type="project" value="UniProtKB-ARBA"/>
</dbReference>
<keyword evidence="5 9" id="KW-0805">Transcription regulation</keyword>
<organism evidence="11 12">
    <name type="scientific">Australozyma saopauloensis</name>
    <dbReference type="NCBI Taxonomy" id="291208"/>
    <lineage>
        <taxon>Eukaryota</taxon>
        <taxon>Fungi</taxon>
        <taxon>Dikarya</taxon>
        <taxon>Ascomycota</taxon>
        <taxon>Saccharomycotina</taxon>
        <taxon>Pichiomycetes</taxon>
        <taxon>Metschnikowiaceae</taxon>
        <taxon>Australozyma</taxon>
    </lineage>
</organism>
<evidence type="ECO:0000256" key="6">
    <source>
        <dbReference type="ARBA" id="ARBA00023163"/>
    </source>
</evidence>
<dbReference type="GO" id="GO:0006289">
    <property type="term" value="P:nucleotide-excision repair"/>
    <property type="evidence" value="ECO:0007669"/>
    <property type="project" value="InterPro"/>
</dbReference>
<evidence type="ECO:0000256" key="2">
    <source>
        <dbReference type="ARBA" id="ARBA00004123"/>
    </source>
</evidence>
<dbReference type="FunFam" id="3.30.70.2610:FF:000001">
    <property type="entry name" value="General transcription factor IIH subunit 4"/>
    <property type="match status" value="1"/>
</dbReference>
<evidence type="ECO:0000256" key="7">
    <source>
        <dbReference type="ARBA" id="ARBA00023204"/>
    </source>
</evidence>
<comment type="similarity">
    <text evidence="3 9">Belongs to the TFB2 family.</text>
</comment>
<protein>
    <recommendedName>
        <fullName evidence="9">RNA polymerase II transcription factor B subunit 2</fullName>
    </recommendedName>
</protein>
<evidence type="ECO:0000256" key="9">
    <source>
        <dbReference type="RuleBase" id="RU364024"/>
    </source>
</evidence>
<keyword evidence="7 9" id="KW-0234">DNA repair</keyword>
<evidence type="ECO:0000256" key="5">
    <source>
        <dbReference type="ARBA" id="ARBA00023015"/>
    </source>
</evidence>
<gene>
    <name evidence="11" type="ORF">PUMCH_000136</name>
</gene>
<evidence type="ECO:0000313" key="11">
    <source>
        <dbReference type="EMBL" id="WPK22913.1"/>
    </source>
</evidence>
<keyword evidence="8 9" id="KW-0539">Nucleus</keyword>
<feature type="domain" description="Transcription factor Tfb2 C-terminal" evidence="10">
    <location>
        <begin position="475"/>
        <end position="541"/>
    </location>
</feature>
<sequence length="544" mass="61547">MASNGFCARYIRYQFSPCITIYIPQIWGSTSHTLTMSGTSFKSTVNEYLEALPDVVQSRIYDAPATCLSIFRLLPSLAKFYVMSMLFSPKPVAIKDLEKWCQPQARRLQYESLKRLRALHLIENDKSGTHVRLHPKFQNNFRDCLTGSQAPNAFGIISTEPENKNVDIKFLDKFASQKWETILHFMVGSELPSVPSKSVLSLLKLGGLMEGPGNSAATLRITNSGFQFLLQDVNIQIWTILLEYLNLTLDLNMDAVDVLNFIFILGSLELGKAYSVTSLSETQLKMLPDLRDYGLVYQRSENSPRFFPTRLATTLTSDSMGLKTPSMVLNQTLQDAESNEAESVDTAHQESQMGQIVLETNFKLYAYTNSPLEIAILNLFVSLKIRFANMVIGQITRESIRKALYNGITADQIIRFLETHAHTQMKQLAVEKLDKKIEFDISHNINTAGGAPQSKSTDSTNAQHRLEILPPNVVDQIKLWQLELDRIQTFDGYLFKDFQNVKEYEVLCNYASEVGVLLWSEKSKLRFFVTADGMTQVADFASRK</sequence>
<dbReference type="InterPro" id="IPR004598">
    <property type="entry name" value="TFIIH_p52/Tfb2"/>
</dbReference>
<dbReference type="KEGG" id="asau:88171205"/>
<dbReference type="Pfam" id="PF03849">
    <property type="entry name" value="Tfb2"/>
    <property type="match status" value="1"/>
</dbReference>
<accession>A0AAX4H337</accession>
<dbReference type="PANTHER" id="PTHR13152:SF0">
    <property type="entry name" value="GENERAL TRANSCRIPTION FACTOR IIH SUBUNIT 4"/>
    <property type="match status" value="1"/>
</dbReference>